<dbReference type="EMBL" id="BMGK01000002">
    <property type="protein sequence ID" value="GGD85507.1"/>
    <property type="molecule type" value="Genomic_DNA"/>
</dbReference>
<name>A0A8J2Y743_9FLAO</name>
<reference evidence="1" key="1">
    <citation type="journal article" date="2014" name="Int. J. Syst. Evol. Microbiol.">
        <title>Complete genome sequence of Corynebacterium casei LMG S-19264T (=DSM 44701T), isolated from a smear-ripened cheese.</title>
        <authorList>
            <consortium name="US DOE Joint Genome Institute (JGI-PGF)"/>
            <person name="Walter F."/>
            <person name="Albersmeier A."/>
            <person name="Kalinowski J."/>
            <person name="Ruckert C."/>
        </authorList>
    </citation>
    <scope>NUCLEOTIDE SEQUENCE</scope>
    <source>
        <strain evidence="1">CGMCC 1.12924</strain>
    </source>
</reference>
<dbReference type="GO" id="GO:0008237">
    <property type="term" value="F:metallopeptidase activity"/>
    <property type="evidence" value="ECO:0007669"/>
    <property type="project" value="InterPro"/>
</dbReference>
<evidence type="ECO:0008006" key="3">
    <source>
        <dbReference type="Google" id="ProtNLM"/>
    </source>
</evidence>
<evidence type="ECO:0000313" key="2">
    <source>
        <dbReference type="Proteomes" id="UP000652231"/>
    </source>
</evidence>
<organism evidence="1 2">
    <name type="scientific">Planktosalinus lacus</name>
    <dbReference type="NCBI Taxonomy" id="1526573"/>
    <lineage>
        <taxon>Bacteria</taxon>
        <taxon>Pseudomonadati</taxon>
        <taxon>Bacteroidota</taxon>
        <taxon>Flavobacteriia</taxon>
        <taxon>Flavobacteriales</taxon>
        <taxon>Flavobacteriaceae</taxon>
        <taxon>Planktosalinus</taxon>
    </lineage>
</organism>
<evidence type="ECO:0000313" key="1">
    <source>
        <dbReference type="EMBL" id="GGD85507.1"/>
    </source>
</evidence>
<sequence length="523" mass="59570">MIISILILCSTNLLVAQYEDVGCATSPLTDSDIPEGYSNSTDSQLLMSYDPIVFNVYYWGINEDDGTAPGSPNDISITEERALRSIQMLNISFNKHNIYFKYTGFETFNNSLYYEISGHNEPGYKNFSELLNFAQSNNNQYYKTNAINIYIFKPYDFAGIALRHKNAIGMHQYFGQDFSRIGLNAHEMGHNLGLWHPHDGYIYPYVEGNPYNTSCEVVNRNSNNGQPYNADIAGDRVVDTQAAPDFRKEHYWELILDFNIDPEVAEDTYTPWLHYNQNDCAWESHPKGIDCLDEPYQIFLDYDNKNIMSYAPWECVNDILFTPGQLIKTWETIQIDEDGHFALSENSIASLYEPYKGEYYVAGPSNPAADKPLFQPGFEYRFVNCDCFAEEDCSSPTPYEEGNSTFSSTSQLLLSFNKEEPNFDNITHPNHSAIKIIFPNIPSNDPLLDPKRCYDNWNKAAIGGSLTKFNDNVFNTNVTLYPQDSASINNPNLINTIDPGLYKIEKVYEDGATQQTVIIKDNQ</sequence>
<keyword evidence="2" id="KW-1185">Reference proteome</keyword>
<gene>
    <name evidence="1" type="ORF">GCM10011312_06930</name>
</gene>
<dbReference type="SUPFAM" id="SSF55486">
    <property type="entry name" value="Metalloproteases ('zincins'), catalytic domain"/>
    <property type="match status" value="1"/>
</dbReference>
<accession>A0A8J2Y743</accession>
<proteinExistence type="predicted"/>
<comment type="caution">
    <text evidence="1">The sequence shown here is derived from an EMBL/GenBank/DDBJ whole genome shotgun (WGS) entry which is preliminary data.</text>
</comment>
<dbReference type="AlphaFoldDB" id="A0A8J2Y743"/>
<protein>
    <recommendedName>
        <fullName evidence="3">Peptidase M43 pregnancy-associated plasma-A domain-containing protein</fullName>
    </recommendedName>
</protein>
<dbReference type="InterPro" id="IPR024079">
    <property type="entry name" value="MetalloPept_cat_dom_sf"/>
</dbReference>
<dbReference type="Proteomes" id="UP000652231">
    <property type="component" value="Unassembled WGS sequence"/>
</dbReference>
<dbReference type="Gene3D" id="3.40.390.10">
    <property type="entry name" value="Collagenase (Catalytic Domain)"/>
    <property type="match status" value="1"/>
</dbReference>
<reference evidence="1" key="2">
    <citation type="submission" date="2020-09" db="EMBL/GenBank/DDBJ databases">
        <authorList>
            <person name="Sun Q."/>
            <person name="Zhou Y."/>
        </authorList>
    </citation>
    <scope>NUCLEOTIDE SEQUENCE</scope>
    <source>
        <strain evidence="1">CGMCC 1.12924</strain>
    </source>
</reference>
<dbReference type="RefSeq" id="WP_188439511.1">
    <property type="nucleotide sequence ID" value="NZ_BMGK01000002.1"/>
</dbReference>